<sequence length="499" mass="56030">MSEPPLNNLWLPIIGQKYIEGQELELEQVALNELTVKDLKPRLQGYGLPVSGKRLLLETRLREFSQRKDQWNLLFQPKQNRTRGSVTGSRAKGAEALRTIGLHGKQKGDGPARYTNKHGVPATKECTAEQMAVMEDWADAALLELTAEPFLNGTAEVDGVVVVGQGEDDQRVGLTSEAAGGKLEPTGVDIRLNRQERLILELRQIVQNGFGTVLAAQTSRPCPAYRGSNQTTNTMSTVSEQTMADLIPHSHATSPPCQHPKPTTASGLAHPEPEPMTINPENMRTIVLEGGMSLTFDVTTVPNPPNIRYSERIEDLFKEWYVASDSGLTLGGQKIPLRHWIDIYKKRGGNAVDSKAWSTFRGAWHEWKVCKPVTPAAEYYIELFQYVVEEYERLGSSEQAFWAVYSANGHRMVWSAIQAALRQQRKQTKAASLPDATAARRFFGETLEGAAHLRVFQYRKGKQIHTYSSDDKIAEQWRRLLETNEDIRMQWEESMDCTQ</sequence>
<keyword evidence="3" id="KW-1185">Reference proteome</keyword>
<proteinExistence type="predicted"/>
<evidence type="ECO:0000259" key="1">
    <source>
        <dbReference type="PROSITE" id="PS50800"/>
    </source>
</evidence>
<dbReference type="Gene3D" id="1.10.720.30">
    <property type="entry name" value="SAP domain"/>
    <property type="match status" value="1"/>
</dbReference>
<protein>
    <recommendedName>
        <fullName evidence="1">SAP domain-containing protein</fullName>
    </recommendedName>
</protein>
<dbReference type="AlphaFoldDB" id="A0A067P4L7"/>
<accession>A0A067P4L7</accession>
<dbReference type="SUPFAM" id="SSF68906">
    <property type="entry name" value="SAP domain"/>
    <property type="match status" value="1"/>
</dbReference>
<dbReference type="OrthoDB" id="3251176at2759"/>
<dbReference type="InterPro" id="IPR036361">
    <property type="entry name" value="SAP_dom_sf"/>
</dbReference>
<evidence type="ECO:0000313" key="2">
    <source>
        <dbReference type="EMBL" id="KDQ49858.1"/>
    </source>
</evidence>
<dbReference type="Proteomes" id="UP000027265">
    <property type="component" value="Unassembled WGS sequence"/>
</dbReference>
<gene>
    <name evidence="2" type="ORF">JAAARDRAFT_200444</name>
</gene>
<dbReference type="InParanoid" id="A0A067P4L7"/>
<evidence type="ECO:0000313" key="3">
    <source>
        <dbReference type="Proteomes" id="UP000027265"/>
    </source>
</evidence>
<feature type="domain" description="SAP" evidence="1">
    <location>
        <begin position="31"/>
        <end position="65"/>
    </location>
</feature>
<reference evidence="3" key="1">
    <citation type="journal article" date="2014" name="Proc. Natl. Acad. Sci. U.S.A.">
        <title>Extensive sampling of basidiomycete genomes demonstrates inadequacy of the white-rot/brown-rot paradigm for wood decay fungi.</title>
        <authorList>
            <person name="Riley R."/>
            <person name="Salamov A.A."/>
            <person name="Brown D.W."/>
            <person name="Nagy L.G."/>
            <person name="Floudas D."/>
            <person name="Held B.W."/>
            <person name="Levasseur A."/>
            <person name="Lombard V."/>
            <person name="Morin E."/>
            <person name="Otillar R."/>
            <person name="Lindquist E.A."/>
            <person name="Sun H."/>
            <person name="LaButti K.M."/>
            <person name="Schmutz J."/>
            <person name="Jabbour D."/>
            <person name="Luo H."/>
            <person name="Baker S.E."/>
            <person name="Pisabarro A.G."/>
            <person name="Walton J.D."/>
            <person name="Blanchette R.A."/>
            <person name="Henrissat B."/>
            <person name="Martin F."/>
            <person name="Cullen D."/>
            <person name="Hibbett D.S."/>
            <person name="Grigoriev I.V."/>
        </authorList>
    </citation>
    <scope>NUCLEOTIDE SEQUENCE [LARGE SCALE GENOMIC DNA]</scope>
    <source>
        <strain evidence="3">MUCL 33604</strain>
    </source>
</reference>
<dbReference type="EMBL" id="KL197771">
    <property type="protein sequence ID" value="KDQ49858.1"/>
    <property type="molecule type" value="Genomic_DNA"/>
</dbReference>
<dbReference type="HOGENOM" id="CLU_027892_0_0_1"/>
<dbReference type="PROSITE" id="PS50800">
    <property type="entry name" value="SAP"/>
    <property type="match status" value="1"/>
</dbReference>
<name>A0A067P4L7_9AGAM</name>
<organism evidence="2 3">
    <name type="scientific">Jaapia argillacea MUCL 33604</name>
    <dbReference type="NCBI Taxonomy" id="933084"/>
    <lineage>
        <taxon>Eukaryota</taxon>
        <taxon>Fungi</taxon>
        <taxon>Dikarya</taxon>
        <taxon>Basidiomycota</taxon>
        <taxon>Agaricomycotina</taxon>
        <taxon>Agaricomycetes</taxon>
        <taxon>Agaricomycetidae</taxon>
        <taxon>Jaapiales</taxon>
        <taxon>Jaapiaceae</taxon>
        <taxon>Jaapia</taxon>
    </lineage>
</organism>
<dbReference type="InterPro" id="IPR003034">
    <property type="entry name" value="SAP_dom"/>
</dbReference>